<organism evidence="2">
    <name type="scientific">Vecturithrix granuli</name>
    <dbReference type="NCBI Taxonomy" id="1499967"/>
    <lineage>
        <taxon>Bacteria</taxon>
        <taxon>Candidatus Moduliflexota</taxon>
        <taxon>Candidatus Vecturitrichia</taxon>
        <taxon>Candidatus Vecturitrichales</taxon>
        <taxon>Candidatus Vecturitrichaceae</taxon>
        <taxon>Candidatus Vecturithrix</taxon>
    </lineage>
</organism>
<feature type="compositionally biased region" description="Low complexity" evidence="1">
    <location>
        <begin position="29"/>
        <end position="60"/>
    </location>
</feature>
<accession>A0A081C0I5</accession>
<feature type="region of interest" description="Disordered" evidence="1">
    <location>
        <begin position="28"/>
        <end position="72"/>
    </location>
</feature>
<dbReference type="PROSITE" id="PS51257">
    <property type="entry name" value="PROKAR_LIPOPROTEIN"/>
    <property type="match status" value="1"/>
</dbReference>
<keyword evidence="3" id="KW-1185">Reference proteome</keyword>
<sequence>MKFSRSWYWLVFCGFLIAGIVSCRDFPTEPADSTSDEASSASETPSTSDTPSSESQPSESETGKEVTSGDDTGYCDGSELLCLPAMTSEYVAKYKGSVVGGTFSDGQFSPSSTGGIKFPLSVDVSKKLKIEFEIEGNIPNWNKSENNGGKVSLFTMAENSGTYYLSLQRMDREYRGGGLFRVILGDRADMRADGAAWLITHRDLAGQYSMNNWGSEQHQFEVITQGNSARLYIDSYRSRSATAPYTMSGRHNVTFVLGNREPSRIFLGEGALTRFLRLRISYE</sequence>
<evidence type="ECO:0000313" key="3">
    <source>
        <dbReference type="Proteomes" id="UP000030661"/>
    </source>
</evidence>
<evidence type="ECO:0000256" key="1">
    <source>
        <dbReference type="SAM" id="MobiDB-lite"/>
    </source>
</evidence>
<evidence type="ECO:0000313" key="2">
    <source>
        <dbReference type="EMBL" id="GAK58090.1"/>
    </source>
</evidence>
<dbReference type="EMBL" id="DF820467">
    <property type="protein sequence ID" value="GAK58090.1"/>
    <property type="molecule type" value="Genomic_DNA"/>
</dbReference>
<proteinExistence type="predicted"/>
<name>A0A081C0I5_VECG1</name>
<dbReference type="AlphaFoldDB" id="A0A081C0I5"/>
<dbReference type="Proteomes" id="UP000030661">
    <property type="component" value="Unassembled WGS sequence"/>
</dbReference>
<protein>
    <submittedName>
        <fullName evidence="2">Uncharacterized protein</fullName>
    </submittedName>
</protein>
<reference evidence="2" key="1">
    <citation type="journal article" date="2015" name="PeerJ">
        <title>First genomic representation of candidate bacterial phylum KSB3 points to enhanced environmental sensing as a trigger of wastewater bulking.</title>
        <authorList>
            <person name="Sekiguchi Y."/>
            <person name="Ohashi A."/>
            <person name="Parks D.H."/>
            <person name="Yamauchi T."/>
            <person name="Tyson G.W."/>
            <person name="Hugenholtz P."/>
        </authorList>
    </citation>
    <scope>NUCLEOTIDE SEQUENCE [LARGE SCALE GENOMIC DNA]</scope>
</reference>
<dbReference type="HOGENOM" id="CLU_982323_0_0_0"/>
<gene>
    <name evidence="2" type="ORF">U27_05063</name>
</gene>